<dbReference type="SUPFAM" id="SSF48726">
    <property type="entry name" value="Immunoglobulin"/>
    <property type="match status" value="2"/>
</dbReference>
<dbReference type="SMART" id="SM00407">
    <property type="entry name" value="IGc1"/>
    <property type="match status" value="1"/>
</dbReference>
<keyword evidence="7" id="KW-0732">Signal</keyword>
<evidence type="ECO:0000313" key="9">
    <source>
        <dbReference type="EMBL" id="CAD7687070.1"/>
    </source>
</evidence>
<evidence type="ECO:0000313" key="10">
    <source>
        <dbReference type="Proteomes" id="UP000645828"/>
    </source>
</evidence>
<dbReference type="SMART" id="SM00409">
    <property type="entry name" value="IG"/>
    <property type="match status" value="1"/>
</dbReference>
<feature type="chain" id="PRO_5032318660" evidence="7">
    <location>
        <begin position="20"/>
        <end position="357"/>
    </location>
</feature>
<keyword evidence="3" id="KW-1133">Transmembrane helix</keyword>
<feature type="signal peptide" evidence="7">
    <location>
        <begin position="1"/>
        <end position="19"/>
    </location>
</feature>
<dbReference type="InterPro" id="IPR013783">
    <property type="entry name" value="Ig-like_fold"/>
</dbReference>
<keyword evidence="5" id="KW-0675">Receptor</keyword>
<dbReference type="FunFam" id="2.60.40.10:FF:001083">
    <property type="entry name" value="T cell receptor gamma constant 2"/>
    <property type="match status" value="1"/>
</dbReference>
<dbReference type="PANTHER" id="PTHR19256:SF65">
    <property type="entry name" value="T CELL RECEPTOR GAMMA CONSTANT 1-RELATED"/>
    <property type="match status" value="1"/>
</dbReference>
<reference evidence="9" key="1">
    <citation type="submission" date="2020-12" db="EMBL/GenBank/DDBJ databases">
        <authorList>
            <consortium name="Molecular Ecology Group"/>
        </authorList>
    </citation>
    <scope>NUCLEOTIDE SEQUENCE</scope>
    <source>
        <strain evidence="9">TBG_1078</strain>
    </source>
</reference>
<dbReference type="AlphaFoldDB" id="A0A811ZEJ5"/>
<evidence type="ECO:0000256" key="1">
    <source>
        <dbReference type="ARBA" id="ARBA00004370"/>
    </source>
</evidence>
<dbReference type="PANTHER" id="PTHR19256">
    <property type="entry name" value="T-CELL RECEPTOR GAMMA CHAIN"/>
    <property type="match status" value="1"/>
</dbReference>
<evidence type="ECO:0000256" key="2">
    <source>
        <dbReference type="ARBA" id="ARBA00022692"/>
    </source>
</evidence>
<evidence type="ECO:0000256" key="7">
    <source>
        <dbReference type="SAM" id="SignalP"/>
    </source>
</evidence>
<proteinExistence type="predicted"/>
<protein>
    <submittedName>
        <fullName evidence="9">(raccoon dog) hypothetical protein</fullName>
    </submittedName>
</protein>
<comment type="subcellular location">
    <subcellularLocation>
        <location evidence="1">Membrane</location>
    </subcellularLocation>
</comment>
<gene>
    <name evidence="9" type="ORF">NYPRO_LOCUS19863</name>
</gene>
<keyword evidence="10" id="KW-1185">Reference proteome</keyword>
<evidence type="ECO:0000256" key="4">
    <source>
        <dbReference type="ARBA" id="ARBA00023136"/>
    </source>
</evidence>
<accession>A0A811ZEJ5</accession>
<dbReference type="Gene3D" id="2.60.40.10">
    <property type="entry name" value="Immunoglobulins"/>
    <property type="match status" value="2"/>
</dbReference>
<sequence length="357" mass="40266">MICLLAFLCTLLFPGGLVAFSLEQPSVVVARMGSLAILPCKASTKISYIHWYRHQEHTAPQRILRLKVSGFSVHKDSVLKADKIIAIKDKDVTSDSLLVLKLEKNDEAVYYYSGIGYSWYNKVFGPGTVLRVTDKNPDEDIPPKPTVFLPSITEIKVHNTGTYLCLLEDFFPDVIKIDWKKKDDKTVLQSQQGDTMKTKDTYMKFSWLTVTQESMAKDHKCMVKHERNKGRVDQEIDFPSISRSMCIFGGSDSIQYGLPEAFRDKEEETGGNCEPSKFTTFLTCSKHCGMVKAFPYQETDVLTVAKTLLKMGFPPFVISSDQDSYITGQIIDPLGKPCKHFGIVSVYNFLLILHVPC</sequence>
<organism evidence="9 10">
    <name type="scientific">Nyctereutes procyonoides</name>
    <name type="common">Raccoon dog</name>
    <name type="synonym">Canis procyonoides</name>
    <dbReference type="NCBI Taxonomy" id="34880"/>
    <lineage>
        <taxon>Eukaryota</taxon>
        <taxon>Metazoa</taxon>
        <taxon>Chordata</taxon>
        <taxon>Craniata</taxon>
        <taxon>Vertebrata</taxon>
        <taxon>Euteleostomi</taxon>
        <taxon>Mammalia</taxon>
        <taxon>Eutheria</taxon>
        <taxon>Laurasiatheria</taxon>
        <taxon>Carnivora</taxon>
        <taxon>Caniformia</taxon>
        <taxon>Canidae</taxon>
        <taxon>Nyctereutes</taxon>
    </lineage>
</organism>
<dbReference type="InterPro" id="IPR003597">
    <property type="entry name" value="Ig_C1-set"/>
</dbReference>
<dbReference type="InterPro" id="IPR007110">
    <property type="entry name" value="Ig-like_dom"/>
</dbReference>
<evidence type="ECO:0000256" key="3">
    <source>
        <dbReference type="ARBA" id="ARBA00022989"/>
    </source>
</evidence>
<evidence type="ECO:0000256" key="5">
    <source>
        <dbReference type="ARBA" id="ARBA00023170"/>
    </source>
</evidence>
<dbReference type="GO" id="GO:0016020">
    <property type="term" value="C:membrane"/>
    <property type="evidence" value="ECO:0007669"/>
    <property type="project" value="UniProtKB-SubCell"/>
</dbReference>
<comment type="caution">
    <text evidence="9">The sequence shown here is derived from an EMBL/GenBank/DDBJ whole genome shotgun (WGS) entry which is preliminary data.</text>
</comment>
<dbReference type="EMBL" id="CAJHUB010000763">
    <property type="protein sequence ID" value="CAD7687070.1"/>
    <property type="molecule type" value="Genomic_DNA"/>
</dbReference>
<evidence type="ECO:0000256" key="6">
    <source>
        <dbReference type="ARBA" id="ARBA00023319"/>
    </source>
</evidence>
<evidence type="ECO:0000259" key="8">
    <source>
        <dbReference type="PROSITE" id="PS50835"/>
    </source>
</evidence>
<dbReference type="Pfam" id="PF07686">
    <property type="entry name" value="V-set"/>
    <property type="match status" value="1"/>
</dbReference>
<dbReference type="InterPro" id="IPR036179">
    <property type="entry name" value="Ig-like_dom_sf"/>
</dbReference>
<dbReference type="InterPro" id="IPR003599">
    <property type="entry name" value="Ig_sub"/>
</dbReference>
<feature type="domain" description="Ig-like" evidence="8">
    <location>
        <begin position="143"/>
        <end position="237"/>
    </location>
</feature>
<keyword evidence="4" id="KW-0472">Membrane</keyword>
<keyword evidence="2" id="KW-0812">Transmembrane</keyword>
<dbReference type="Pfam" id="PF07654">
    <property type="entry name" value="C1-set"/>
    <property type="match status" value="1"/>
</dbReference>
<dbReference type="PROSITE" id="PS50835">
    <property type="entry name" value="IG_LIKE"/>
    <property type="match status" value="1"/>
</dbReference>
<name>A0A811ZEJ5_NYCPR</name>
<dbReference type="Proteomes" id="UP000645828">
    <property type="component" value="Unassembled WGS sequence"/>
</dbReference>
<dbReference type="InterPro" id="IPR013106">
    <property type="entry name" value="Ig_V-set"/>
</dbReference>
<dbReference type="InterPro" id="IPR051117">
    <property type="entry name" value="TRG_var/const_region"/>
</dbReference>
<keyword evidence="6" id="KW-0393">Immunoglobulin domain</keyword>